<dbReference type="EMBL" id="JAUOPG010000002">
    <property type="protein sequence ID" value="MDO6452814.1"/>
    <property type="molecule type" value="Genomic_DNA"/>
</dbReference>
<dbReference type="Pfam" id="PF01370">
    <property type="entry name" value="Epimerase"/>
    <property type="match status" value="1"/>
</dbReference>
<evidence type="ECO:0000256" key="1">
    <source>
        <dbReference type="ARBA" id="ARBA00022857"/>
    </source>
</evidence>
<gene>
    <name evidence="4" type="ORF">Q4490_04480</name>
</gene>
<dbReference type="RefSeq" id="WP_303548861.1">
    <property type="nucleotide sequence ID" value="NZ_JAUOPG010000002.1"/>
</dbReference>
<dbReference type="InterPro" id="IPR036291">
    <property type="entry name" value="NAD(P)-bd_dom_sf"/>
</dbReference>
<dbReference type="Proteomes" id="UP001169862">
    <property type="component" value="Unassembled WGS sequence"/>
</dbReference>
<keyword evidence="2" id="KW-0119">Carbohydrate metabolism</keyword>
<reference evidence="4" key="1">
    <citation type="submission" date="2023-07" db="EMBL/GenBank/DDBJ databases">
        <title>Genome content predicts the carbon catabolic preferences of heterotrophic bacteria.</title>
        <authorList>
            <person name="Gralka M."/>
        </authorList>
    </citation>
    <scope>NUCLEOTIDE SEQUENCE</scope>
    <source>
        <strain evidence="4">I2M16</strain>
    </source>
</reference>
<dbReference type="SUPFAM" id="SSF51735">
    <property type="entry name" value="NAD(P)-binding Rossmann-fold domains"/>
    <property type="match status" value="1"/>
</dbReference>
<dbReference type="PANTHER" id="PTHR43103:SF3">
    <property type="entry name" value="ADP-L-GLYCERO-D-MANNO-HEPTOSE-6-EPIMERASE"/>
    <property type="match status" value="1"/>
</dbReference>
<sequence length="333" mass="36239">MHVVITGANGFVGQALTNYLLSMPPSLKHEGEVKAVSELTLIDRHFDSAFPSKPVKKNVTIAMHSGDLADQTWLSELLKQSSIDVIFHLASIPGGMAEQNEALARQVNIDATITLLEACKMQTLAGQGKPRLVFASSIAVFGQLPERITDATPLNPQLSYGAHKVVGEVMINDFSRRGWVDGRSLRLPGVLARPPAETGQLSAFLSDIIRQVSQGHAFVCPMSPQAKTWASSLPNVVENLMHAAIVEESKMEAGRTFTLPTLCFSMAELVSATGSVYQQKAHELVRYDVDPMIEQLFGCFPPLETPKADRAGFKHDGDLKSLVERALPDKTHS</sequence>
<keyword evidence="1" id="KW-0521">NADP</keyword>
<dbReference type="Gene3D" id="3.40.50.720">
    <property type="entry name" value="NAD(P)-binding Rossmann-like Domain"/>
    <property type="match status" value="1"/>
</dbReference>
<evidence type="ECO:0000256" key="2">
    <source>
        <dbReference type="ARBA" id="ARBA00023277"/>
    </source>
</evidence>
<evidence type="ECO:0000313" key="5">
    <source>
        <dbReference type="Proteomes" id="UP001169862"/>
    </source>
</evidence>
<accession>A0AAW7XIA4</accession>
<dbReference type="Gene3D" id="3.90.25.10">
    <property type="entry name" value="UDP-galactose 4-epimerase, domain 1"/>
    <property type="match status" value="1"/>
</dbReference>
<comment type="caution">
    <text evidence="4">The sequence shown here is derived from an EMBL/GenBank/DDBJ whole genome shotgun (WGS) entry which is preliminary data.</text>
</comment>
<evidence type="ECO:0000259" key="3">
    <source>
        <dbReference type="Pfam" id="PF01370"/>
    </source>
</evidence>
<protein>
    <submittedName>
        <fullName evidence="4">NAD-dependent epimerase/dehydratase family protein</fullName>
    </submittedName>
</protein>
<proteinExistence type="predicted"/>
<feature type="domain" description="NAD-dependent epimerase/dehydratase" evidence="3">
    <location>
        <begin position="3"/>
        <end position="217"/>
    </location>
</feature>
<dbReference type="InterPro" id="IPR001509">
    <property type="entry name" value="Epimerase_deHydtase"/>
</dbReference>
<evidence type="ECO:0000313" key="4">
    <source>
        <dbReference type="EMBL" id="MDO6452814.1"/>
    </source>
</evidence>
<dbReference type="PANTHER" id="PTHR43103">
    <property type="entry name" value="NUCLEOSIDE-DIPHOSPHATE-SUGAR EPIMERASE"/>
    <property type="match status" value="1"/>
</dbReference>
<organism evidence="4 5">
    <name type="scientific">Neptunomonas phycophila</name>
    <dbReference type="NCBI Taxonomy" id="1572645"/>
    <lineage>
        <taxon>Bacteria</taxon>
        <taxon>Pseudomonadati</taxon>
        <taxon>Pseudomonadota</taxon>
        <taxon>Gammaproteobacteria</taxon>
        <taxon>Oceanospirillales</taxon>
        <taxon>Oceanospirillaceae</taxon>
        <taxon>Neptunomonas</taxon>
    </lineage>
</organism>
<name>A0AAW7XIA4_9GAMM</name>
<dbReference type="AlphaFoldDB" id="A0AAW7XIA4"/>